<name>R2SQ72_9ENTE</name>
<proteinExistence type="predicted"/>
<feature type="DNA-binding region" description="OmpR/PhoB-type" evidence="4">
    <location>
        <begin position="122"/>
        <end position="229"/>
    </location>
</feature>
<accession>R2SQ72</accession>
<dbReference type="GO" id="GO:0003677">
    <property type="term" value="F:DNA binding"/>
    <property type="evidence" value="ECO:0007669"/>
    <property type="project" value="UniProtKB-UniRule"/>
</dbReference>
<evidence type="ECO:0000256" key="3">
    <source>
        <dbReference type="ARBA" id="ARBA00023163"/>
    </source>
</evidence>
<keyword evidence="2 4" id="KW-0238">DNA-binding</keyword>
<evidence type="ECO:0000313" key="7">
    <source>
        <dbReference type="Proteomes" id="UP000013782"/>
    </source>
</evidence>
<dbReference type="Pfam" id="PF00486">
    <property type="entry name" value="Trans_reg_C"/>
    <property type="match status" value="1"/>
</dbReference>
<reference evidence="6 7" key="1">
    <citation type="submission" date="2013-02" db="EMBL/GenBank/DDBJ databases">
        <title>The Genome Sequence of Enterococcus pallens BAA-351.</title>
        <authorList>
            <consortium name="The Broad Institute Genome Sequencing Platform"/>
            <consortium name="The Broad Institute Genome Sequencing Center for Infectious Disease"/>
            <person name="Earl A.M."/>
            <person name="Gilmore M.S."/>
            <person name="Lebreton F."/>
            <person name="Walker B."/>
            <person name="Young S.K."/>
            <person name="Zeng Q."/>
            <person name="Gargeya S."/>
            <person name="Fitzgerald M."/>
            <person name="Haas B."/>
            <person name="Abouelleil A."/>
            <person name="Alvarado L."/>
            <person name="Arachchi H.M."/>
            <person name="Berlin A.M."/>
            <person name="Chapman S.B."/>
            <person name="Dewar J."/>
            <person name="Goldberg J."/>
            <person name="Griggs A."/>
            <person name="Gujja S."/>
            <person name="Hansen M."/>
            <person name="Howarth C."/>
            <person name="Imamovic A."/>
            <person name="Larimer J."/>
            <person name="McCowan C."/>
            <person name="Murphy C."/>
            <person name="Neiman D."/>
            <person name="Pearson M."/>
            <person name="Priest M."/>
            <person name="Roberts A."/>
            <person name="Saif S."/>
            <person name="Shea T."/>
            <person name="Sisk P."/>
            <person name="Sykes S."/>
            <person name="Wortman J."/>
            <person name="Nusbaum C."/>
            <person name="Birren B."/>
        </authorList>
    </citation>
    <scope>NUCLEOTIDE SEQUENCE [LARGE SCALE GENOMIC DNA]</scope>
    <source>
        <strain evidence="6 7">ATCC BAA-351</strain>
    </source>
</reference>
<dbReference type="Gene3D" id="1.10.10.10">
    <property type="entry name" value="Winged helix-like DNA-binding domain superfamily/Winged helix DNA-binding domain"/>
    <property type="match status" value="1"/>
</dbReference>
<keyword evidence="7" id="KW-1185">Reference proteome</keyword>
<dbReference type="InterPro" id="IPR036388">
    <property type="entry name" value="WH-like_DNA-bd_sf"/>
</dbReference>
<sequence>MFMQHALILTKSTVSEEGLIEKLRRLNYETLCSSDLLYHLQKYTSSSFFSYFHWVFLSETLCNDEVDHVLNQLKDQPVFLVRMVERAMDEEEMVRLEEQGMSGSLEKNASFEEIREKLHGLQKEIRNKQQDTNKMAVFESIEKEGLRPLISRLSKTEKRLFDNLLNAYSKGTVLSRTELCERLWSDGGTSSNMSQLSCLINKLKRKLEEGGITGETIVTLWGRGYKLSSEFSEFWIQHT</sequence>
<keyword evidence="3" id="KW-0804">Transcription</keyword>
<dbReference type="HOGENOM" id="CLU_088180_0_0_9"/>
<dbReference type="Proteomes" id="UP000013782">
    <property type="component" value="Unassembled WGS sequence"/>
</dbReference>
<evidence type="ECO:0000259" key="5">
    <source>
        <dbReference type="PROSITE" id="PS51755"/>
    </source>
</evidence>
<dbReference type="SMART" id="SM00862">
    <property type="entry name" value="Trans_reg_C"/>
    <property type="match status" value="1"/>
</dbReference>
<keyword evidence="1" id="KW-0805">Transcription regulation</keyword>
<comment type="caution">
    <text evidence="6">The sequence shown here is derived from an EMBL/GenBank/DDBJ whole genome shotgun (WGS) entry which is preliminary data.</text>
</comment>
<dbReference type="EMBL" id="AJAQ01000036">
    <property type="protein sequence ID" value="EOH90294.1"/>
    <property type="molecule type" value="Genomic_DNA"/>
</dbReference>
<gene>
    <name evidence="6" type="ORF">UAU_04123</name>
</gene>
<dbReference type="eggNOG" id="COG0745">
    <property type="taxonomic scope" value="Bacteria"/>
</dbReference>
<dbReference type="InterPro" id="IPR001867">
    <property type="entry name" value="OmpR/PhoB-type_DNA-bd"/>
</dbReference>
<evidence type="ECO:0000256" key="1">
    <source>
        <dbReference type="ARBA" id="ARBA00023015"/>
    </source>
</evidence>
<organism evidence="6 7">
    <name type="scientific">Enterococcus pallens ATCC BAA-351</name>
    <dbReference type="NCBI Taxonomy" id="1158607"/>
    <lineage>
        <taxon>Bacteria</taxon>
        <taxon>Bacillati</taxon>
        <taxon>Bacillota</taxon>
        <taxon>Bacilli</taxon>
        <taxon>Lactobacillales</taxon>
        <taxon>Enterococcaceae</taxon>
        <taxon>Enterococcus</taxon>
    </lineage>
</organism>
<dbReference type="STRING" id="160454.RV10_GL001001"/>
<evidence type="ECO:0000256" key="4">
    <source>
        <dbReference type="PROSITE-ProRule" id="PRU01091"/>
    </source>
</evidence>
<feature type="domain" description="OmpR/PhoB-type" evidence="5">
    <location>
        <begin position="122"/>
        <end position="229"/>
    </location>
</feature>
<dbReference type="PROSITE" id="PS51755">
    <property type="entry name" value="OMPR_PHOB"/>
    <property type="match status" value="1"/>
</dbReference>
<protein>
    <recommendedName>
        <fullName evidence="5">OmpR/PhoB-type domain-containing protein</fullName>
    </recommendedName>
</protein>
<dbReference type="GO" id="GO:0000160">
    <property type="term" value="P:phosphorelay signal transduction system"/>
    <property type="evidence" value="ECO:0007669"/>
    <property type="project" value="InterPro"/>
</dbReference>
<dbReference type="PATRIC" id="fig|1158607.3.peg.4104"/>
<evidence type="ECO:0000256" key="2">
    <source>
        <dbReference type="ARBA" id="ARBA00023125"/>
    </source>
</evidence>
<dbReference type="AlphaFoldDB" id="R2SQ72"/>
<evidence type="ECO:0000313" key="6">
    <source>
        <dbReference type="EMBL" id="EOH90294.1"/>
    </source>
</evidence>
<dbReference type="GO" id="GO:0006355">
    <property type="term" value="P:regulation of DNA-templated transcription"/>
    <property type="evidence" value="ECO:0007669"/>
    <property type="project" value="InterPro"/>
</dbReference>
<dbReference type="SUPFAM" id="SSF46894">
    <property type="entry name" value="C-terminal effector domain of the bipartite response regulators"/>
    <property type="match status" value="1"/>
</dbReference>
<dbReference type="InterPro" id="IPR016032">
    <property type="entry name" value="Sig_transdc_resp-reg_C-effctor"/>
</dbReference>